<proteinExistence type="inferred from homology"/>
<name>A0ABS2HCZ1_9VIBR</name>
<dbReference type="Pfam" id="PF00248">
    <property type="entry name" value="Aldo_ket_red"/>
    <property type="match status" value="1"/>
</dbReference>
<keyword evidence="3" id="KW-0560">Oxidoreductase</keyword>
<dbReference type="PANTHER" id="PTHR43150:SF4">
    <property type="entry name" value="L-GLYCERALDEHYDE 3-PHOSPHATE REDUCTASE"/>
    <property type="match status" value="1"/>
</dbReference>
<evidence type="ECO:0000259" key="4">
    <source>
        <dbReference type="Pfam" id="PF00248"/>
    </source>
</evidence>
<protein>
    <submittedName>
        <fullName evidence="5">Aldo/keto reductase</fullName>
    </submittedName>
</protein>
<accession>A0ABS2HCZ1</accession>
<evidence type="ECO:0000256" key="2">
    <source>
        <dbReference type="ARBA" id="ARBA00022857"/>
    </source>
</evidence>
<feature type="domain" description="NADP-dependent oxidoreductase" evidence="4">
    <location>
        <begin position="18"/>
        <end position="314"/>
    </location>
</feature>
<dbReference type="SUPFAM" id="SSF51430">
    <property type="entry name" value="NAD(P)-linked oxidoreductase"/>
    <property type="match status" value="1"/>
</dbReference>
<keyword evidence="6" id="KW-1185">Reference proteome</keyword>
<keyword evidence="2" id="KW-0521">NADP</keyword>
<evidence type="ECO:0000256" key="1">
    <source>
        <dbReference type="ARBA" id="ARBA00006515"/>
    </source>
</evidence>
<reference evidence="5 6" key="1">
    <citation type="submission" date="2021-02" db="EMBL/GenBank/DDBJ databases">
        <authorList>
            <person name="Park J.-S."/>
        </authorList>
    </citation>
    <scope>NUCLEOTIDE SEQUENCE [LARGE SCALE GENOMIC DNA]</scope>
    <source>
        <strain evidence="5 6">188UL20-2</strain>
    </source>
</reference>
<dbReference type="EMBL" id="JAFEUM010000001">
    <property type="protein sequence ID" value="MBM7035448.1"/>
    <property type="molecule type" value="Genomic_DNA"/>
</dbReference>
<evidence type="ECO:0000313" key="6">
    <source>
        <dbReference type="Proteomes" id="UP000809621"/>
    </source>
</evidence>
<organism evidence="5 6">
    <name type="scientific">Vibrio ulleungensis</name>
    <dbReference type="NCBI Taxonomy" id="2807619"/>
    <lineage>
        <taxon>Bacteria</taxon>
        <taxon>Pseudomonadati</taxon>
        <taxon>Pseudomonadota</taxon>
        <taxon>Gammaproteobacteria</taxon>
        <taxon>Vibrionales</taxon>
        <taxon>Vibrionaceae</taxon>
        <taxon>Vibrio</taxon>
    </lineage>
</organism>
<evidence type="ECO:0000256" key="3">
    <source>
        <dbReference type="ARBA" id="ARBA00023002"/>
    </source>
</evidence>
<sequence>MPYRRCGNSGIMLPCFSLGLWHNFGQYDNFANARQILRTALDLGITHWDLANNYGPPYGSAEEVFGRIKNMDFVPYRDELFISTKAGYDMWPGPYGNNGSRKSLTASLNQSLKRMDLDYVDLFYHHRPDPDTPIEETVYALDSLVKQGKALYVGVSRYSEEQTAKAHALFKELGTPFIIHQSRYSMLDRHIEEGLLDCVGEHDLGLIAFSPLEQGMLTDRYLKGIPENSRASNQHSYLSESLVLDNQETVVALAEIAHQRGQSLAQMALAWLLNDQRVTSVLIGASSPQQLKENVASTEKLEFSESEQQAIRAILTAHSSS</sequence>
<evidence type="ECO:0000313" key="5">
    <source>
        <dbReference type="EMBL" id="MBM7035448.1"/>
    </source>
</evidence>
<dbReference type="PANTHER" id="PTHR43150">
    <property type="entry name" value="HYPERKINETIC, ISOFORM M"/>
    <property type="match status" value="1"/>
</dbReference>
<dbReference type="InterPro" id="IPR023210">
    <property type="entry name" value="NADP_OxRdtase_dom"/>
</dbReference>
<gene>
    <name evidence="5" type="ORF">JQC93_03430</name>
</gene>
<dbReference type="Proteomes" id="UP000809621">
    <property type="component" value="Unassembled WGS sequence"/>
</dbReference>
<comment type="similarity">
    <text evidence="1">Belongs to the shaker potassium channel beta subunit family.</text>
</comment>
<comment type="caution">
    <text evidence="5">The sequence shown here is derived from an EMBL/GenBank/DDBJ whole genome shotgun (WGS) entry which is preliminary data.</text>
</comment>
<dbReference type="InterPro" id="IPR036812">
    <property type="entry name" value="NAD(P)_OxRdtase_dom_sf"/>
</dbReference>
<dbReference type="InterPro" id="IPR005399">
    <property type="entry name" value="K_chnl_volt-dep_bsu_KCNAB-rel"/>
</dbReference>
<dbReference type="Gene3D" id="3.20.20.100">
    <property type="entry name" value="NADP-dependent oxidoreductase domain"/>
    <property type="match status" value="1"/>
</dbReference>